<comment type="caution">
    <text evidence="10">The sequence shown here is derived from an EMBL/GenBank/DDBJ whole genome shotgun (WGS) entry which is preliminary data.</text>
</comment>
<evidence type="ECO:0000256" key="2">
    <source>
        <dbReference type="ARBA" id="ARBA00022475"/>
    </source>
</evidence>
<dbReference type="GO" id="GO:0090529">
    <property type="term" value="P:cell septum assembly"/>
    <property type="evidence" value="ECO:0007669"/>
    <property type="project" value="InterPro"/>
</dbReference>
<keyword evidence="6 8" id="KW-0472">Membrane</keyword>
<dbReference type="AlphaFoldDB" id="A0A3N0GU10"/>
<dbReference type="PROSITE" id="PS51779">
    <property type="entry name" value="POTRA"/>
    <property type="match status" value="1"/>
</dbReference>
<keyword evidence="5 8" id="KW-1133">Transmembrane helix</keyword>
<evidence type="ECO:0000256" key="8">
    <source>
        <dbReference type="HAMAP-Rule" id="MF_00911"/>
    </source>
</evidence>
<reference evidence="10 11" key="1">
    <citation type="submission" date="2018-11" db="EMBL/GenBank/DDBJ databases">
        <authorList>
            <person name="Li F."/>
        </authorList>
    </citation>
    <scope>NUCLEOTIDE SEQUENCE [LARGE SCALE GENOMIC DNA]</scope>
    <source>
        <strain evidence="10 11">Gsoil 818</strain>
    </source>
</reference>
<keyword evidence="7 8" id="KW-0131">Cell cycle</keyword>
<dbReference type="InterPro" id="IPR013685">
    <property type="entry name" value="POTRA_FtsQ_type"/>
</dbReference>
<accession>A0A3N0GU10</accession>
<keyword evidence="2 8" id="KW-1003">Cell membrane</keyword>
<evidence type="ECO:0000313" key="10">
    <source>
        <dbReference type="EMBL" id="RNM15963.1"/>
    </source>
</evidence>
<feature type="domain" description="POTRA" evidence="9">
    <location>
        <begin position="55"/>
        <end position="123"/>
    </location>
</feature>
<dbReference type="EMBL" id="RJSF01000019">
    <property type="protein sequence ID" value="RNM15963.1"/>
    <property type="molecule type" value="Genomic_DNA"/>
</dbReference>
<dbReference type="OrthoDB" id="9790760at2"/>
<evidence type="ECO:0000256" key="3">
    <source>
        <dbReference type="ARBA" id="ARBA00022618"/>
    </source>
</evidence>
<evidence type="ECO:0000256" key="1">
    <source>
        <dbReference type="ARBA" id="ARBA00004370"/>
    </source>
</evidence>
<evidence type="ECO:0000256" key="6">
    <source>
        <dbReference type="ARBA" id="ARBA00023136"/>
    </source>
</evidence>
<dbReference type="Pfam" id="PF03799">
    <property type="entry name" value="FtsQ_DivIB_C"/>
    <property type="match status" value="1"/>
</dbReference>
<proteinExistence type="inferred from homology"/>
<keyword evidence="3 8" id="KW-0132">Cell division</keyword>
<dbReference type="GO" id="GO:0043093">
    <property type="term" value="P:FtsZ-dependent cytokinesis"/>
    <property type="evidence" value="ECO:0007669"/>
    <property type="project" value="UniProtKB-UniRule"/>
</dbReference>
<keyword evidence="11" id="KW-1185">Reference proteome</keyword>
<dbReference type="PANTHER" id="PTHR37820">
    <property type="entry name" value="CELL DIVISION PROTEIN DIVIB"/>
    <property type="match status" value="1"/>
</dbReference>
<organism evidence="10 11">
    <name type="scientific">Nocardioides pocheonensis</name>
    <dbReference type="NCBI Taxonomy" id="661485"/>
    <lineage>
        <taxon>Bacteria</taxon>
        <taxon>Bacillati</taxon>
        <taxon>Actinomycetota</taxon>
        <taxon>Actinomycetes</taxon>
        <taxon>Propionibacteriales</taxon>
        <taxon>Nocardioidaceae</taxon>
        <taxon>Nocardioides</taxon>
    </lineage>
</organism>
<evidence type="ECO:0000256" key="7">
    <source>
        <dbReference type="ARBA" id="ARBA00023306"/>
    </source>
</evidence>
<dbReference type="RefSeq" id="WP_123222217.1">
    <property type="nucleotide sequence ID" value="NZ_RJSF01000019.1"/>
</dbReference>
<feature type="transmembrane region" description="Helical" evidence="8">
    <location>
        <begin position="31"/>
        <end position="51"/>
    </location>
</feature>
<gene>
    <name evidence="8" type="primary">ftsQ</name>
    <name evidence="10" type="ORF">EFL26_07325</name>
</gene>
<evidence type="ECO:0000256" key="4">
    <source>
        <dbReference type="ARBA" id="ARBA00022692"/>
    </source>
</evidence>
<name>A0A3N0GU10_9ACTN</name>
<protein>
    <recommendedName>
        <fullName evidence="8">Cell division protein FtsQ</fullName>
    </recommendedName>
</protein>
<dbReference type="GO" id="GO:0032153">
    <property type="term" value="C:cell division site"/>
    <property type="evidence" value="ECO:0007669"/>
    <property type="project" value="UniProtKB-UniRule"/>
</dbReference>
<comment type="similarity">
    <text evidence="8">Belongs to the FtsQ/DivIB family. FtsQ subfamily.</text>
</comment>
<evidence type="ECO:0000259" key="9">
    <source>
        <dbReference type="PROSITE" id="PS51779"/>
    </source>
</evidence>
<dbReference type="Pfam" id="PF08478">
    <property type="entry name" value="POTRA_1"/>
    <property type="match status" value="1"/>
</dbReference>
<sequence length="245" mass="26747">MTATDQEETVTVVDRELARRRWGRRLRRIRPFLYAALVLLIVGGGTWLVFFSSVVTVRDVSVQGNRTVSSVRVRAVAKTPLGRQLARVDLGAIRARVETLPAVKSVSVSRSWPHTVAISITERTPVAVVDRGNGLQAVDEDGVLFGSYPRQPAELPLLQTAPDVKSEALAEAAHVVSALRPDIRALVDRVEVETVDRIRLHLSGGRTVMWGSAEQSDDKAAVLAVLLKQPAQEIDVSVPGRPTTR</sequence>
<dbReference type="InterPro" id="IPR050487">
    <property type="entry name" value="FtsQ_DivIB"/>
</dbReference>
<evidence type="ECO:0000256" key="5">
    <source>
        <dbReference type="ARBA" id="ARBA00022989"/>
    </source>
</evidence>
<dbReference type="Proteomes" id="UP000279994">
    <property type="component" value="Unassembled WGS sequence"/>
</dbReference>
<comment type="subcellular location">
    <subcellularLocation>
        <location evidence="8">Cell membrane</location>
        <topology evidence="8">Single-pass type II membrane protein</topology>
    </subcellularLocation>
    <subcellularLocation>
        <location evidence="1">Membrane</location>
    </subcellularLocation>
    <text evidence="8">Localizes to the division septum.</text>
</comment>
<dbReference type="Gene3D" id="3.10.20.310">
    <property type="entry name" value="membrane protein fhac"/>
    <property type="match status" value="1"/>
</dbReference>
<dbReference type="GO" id="GO:0005886">
    <property type="term" value="C:plasma membrane"/>
    <property type="evidence" value="ECO:0007669"/>
    <property type="project" value="UniProtKB-SubCell"/>
</dbReference>
<evidence type="ECO:0000313" key="11">
    <source>
        <dbReference type="Proteomes" id="UP000279994"/>
    </source>
</evidence>
<dbReference type="HAMAP" id="MF_00911">
    <property type="entry name" value="FtsQ_subfam"/>
    <property type="match status" value="1"/>
</dbReference>
<comment type="function">
    <text evidence="8">Essential cell division protein.</text>
</comment>
<dbReference type="InterPro" id="IPR026579">
    <property type="entry name" value="FtsQ"/>
</dbReference>
<dbReference type="InterPro" id="IPR034746">
    <property type="entry name" value="POTRA"/>
</dbReference>
<dbReference type="InterPro" id="IPR005548">
    <property type="entry name" value="Cell_div_FtsQ/DivIB_C"/>
</dbReference>
<keyword evidence="4 8" id="KW-0812">Transmembrane</keyword>
<dbReference type="PANTHER" id="PTHR37820:SF1">
    <property type="entry name" value="CELL DIVISION PROTEIN FTSQ"/>
    <property type="match status" value="1"/>
</dbReference>